<name>A0AAV7TEE0_PLEWA</name>
<keyword evidence="2" id="KW-1185">Reference proteome</keyword>
<comment type="caution">
    <text evidence="1">The sequence shown here is derived from an EMBL/GenBank/DDBJ whole genome shotgun (WGS) entry which is preliminary data.</text>
</comment>
<sequence length="111" mass="11819">MGDEDGDGLLTQRNILAHGFTSHPRTCSCGSCDTLNSRIGSQHLPNCLLHHPEKPGDVPPAPAEATLLVSGPHFPTVEELLRLPGRSCTVAAAHHTCFLPVRCWASLCCVA</sequence>
<gene>
    <name evidence="1" type="ORF">NDU88_000044</name>
</gene>
<dbReference type="AlphaFoldDB" id="A0AAV7TEE0"/>
<evidence type="ECO:0000313" key="2">
    <source>
        <dbReference type="Proteomes" id="UP001066276"/>
    </source>
</evidence>
<dbReference type="EMBL" id="JANPWB010000006">
    <property type="protein sequence ID" value="KAJ1174751.1"/>
    <property type="molecule type" value="Genomic_DNA"/>
</dbReference>
<accession>A0AAV7TEE0</accession>
<organism evidence="1 2">
    <name type="scientific">Pleurodeles waltl</name>
    <name type="common">Iberian ribbed newt</name>
    <dbReference type="NCBI Taxonomy" id="8319"/>
    <lineage>
        <taxon>Eukaryota</taxon>
        <taxon>Metazoa</taxon>
        <taxon>Chordata</taxon>
        <taxon>Craniata</taxon>
        <taxon>Vertebrata</taxon>
        <taxon>Euteleostomi</taxon>
        <taxon>Amphibia</taxon>
        <taxon>Batrachia</taxon>
        <taxon>Caudata</taxon>
        <taxon>Salamandroidea</taxon>
        <taxon>Salamandridae</taxon>
        <taxon>Pleurodelinae</taxon>
        <taxon>Pleurodeles</taxon>
    </lineage>
</organism>
<proteinExistence type="predicted"/>
<dbReference type="Proteomes" id="UP001066276">
    <property type="component" value="Chromosome 3_2"/>
</dbReference>
<evidence type="ECO:0000313" key="1">
    <source>
        <dbReference type="EMBL" id="KAJ1174751.1"/>
    </source>
</evidence>
<protein>
    <submittedName>
        <fullName evidence="1">Uncharacterized protein</fullName>
    </submittedName>
</protein>
<reference evidence="1" key="1">
    <citation type="journal article" date="2022" name="bioRxiv">
        <title>Sequencing and chromosome-scale assembly of the giantPleurodeles waltlgenome.</title>
        <authorList>
            <person name="Brown T."/>
            <person name="Elewa A."/>
            <person name="Iarovenko S."/>
            <person name="Subramanian E."/>
            <person name="Araus A.J."/>
            <person name="Petzold A."/>
            <person name="Susuki M."/>
            <person name="Suzuki K.-i.T."/>
            <person name="Hayashi T."/>
            <person name="Toyoda A."/>
            <person name="Oliveira C."/>
            <person name="Osipova E."/>
            <person name="Leigh N.D."/>
            <person name="Simon A."/>
            <person name="Yun M.H."/>
        </authorList>
    </citation>
    <scope>NUCLEOTIDE SEQUENCE</scope>
    <source>
        <strain evidence="1">20211129_DDA</strain>
        <tissue evidence="1">Liver</tissue>
    </source>
</reference>